<reference evidence="2" key="1">
    <citation type="journal article" date="2019" name="Int. J. Syst. Evol. Microbiol.">
        <title>The Global Catalogue of Microorganisms (GCM) 10K type strain sequencing project: providing services to taxonomists for standard genome sequencing and annotation.</title>
        <authorList>
            <consortium name="The Broad Institute Genomics Platform"/>
            <consortium name="The Broad Institute Genome Sequencing Center for Infectious Disease"/>
            <person name="Wu L."/>
            <person name="Ma J."/>
        </authorList>
    </citation>
    <scope>NUCLEOTIDE SEQUENCE [LARGE SCALE GENOMIC DNA]</scope>
    <source>
        <strain evidence="2">JCM 11136</strain>
    </source>
</reference>
<protein>
    <recommendedName>
        <fullName evidence="3">Thymidylate synthase</fullName>
    </recommendedName>
</protein>
<dbReference type="RefSeq" id="WP_343948578.1">
    <property type="nucleotide sequence ID" value="NZ_BAAAHQ010000004.1"/>
</dbReference>
<dbReference type="EMBL" id="BAAAHQ010000004">
    <property type="protein sequence ID" value="GAA0916017.1"/>
    <property type="molecule type" value="Genomic_DNA"/>
</dbReference>
<dbReference type="Proteomes" id="UP001501578">
    <property type="component" value="Unassembled WGS sequence"/>
</dbReference>
<sequence length="206" mass="22845">MDDSPSLWASCGEAWLGLMRHVWSSGTPADDDRGPVIEAPPVLVEIAALTADDPIIERYGDAAKLALYTRKFTEDVVVAPFKYSYGARISGQLQWAADLLTARPYSKSAWISLTGPGEQYDCVPCLTSLAFRIRERSLHMTAAFRSQNAYTCYLNYLPLADVQARMAGGLGLSRGPMRVFVDVPHLYLADLEPALRIMRPSPHRLR</sequence>
<keyword evidence="2" id="KW-1185">Reference proteome</keyword>
<dbReference type="SUPFAM" id="SSF55831">
    <property type="entry name" value="Thymidylate synthase/dCMP hydroxymethylase"/>
    <property type="match status" value="1"/>
</dbReference>
<evidence type="ECO:0000313" key="2">
    <source>
        <dbReference type="Proteomes" id="UP001501578"/>
    </source>
</evidence>
<dbReference type="Gene3D" id="3.30.572.10">
    <property type="entry name" value="Thymidylate synthase/dCMP hydroxymethylase domain"/>
    <property type="match status" value="1"/>
</dbReference>
<evidence type="ECO:0000313" key="1">
    <source>
        <dbReference type="EMBL" id="GAA0916017.1"/>
    </source>
</evidence>
<dbReference type="InterPro" id="IPR036926">
    <property type="entry name" value="Thymidate_synth/dCMP_Mease_sf"/>
</dbReference>
<organism evidence="1 2">
    <name type="scientific">Nonomuraea longicatena</name>
    <dbReference type="NCBI Taxonomy" id="83682"/>
    <lineage>
        <taxon>Bacteria</taxon>
        <taxon>Bacillati</taxon>
        <taxon>Actinomycetota</taxon>
        <taxon>Actinomycetes</taxon>
        <taxon>Streptosporangiales</taxon>
        <taxon>Streptosporangiaceae</taxon>
        <taxon>Nonomuraea</taxon>
    </lineage>
</organism>
<gene>
    <name evidence="1" type="ORF">GCM10009560_10850</name>
</gene>
<accession>A0ABP3Z679</accession>
<name>A0ABP3Z679_9ACTN</name>
<proteinExistence type="predicted"/>
<comment type="caution">
    <text evidence="1">The sequence shown here is derived from an EMBL/GenBank/DDBJ whole genome shotgun (WGS) entry which is preliminary data.</text>
</comment>
<evidence type="ECO:0008006" key="3">
    <source>
        <dbReference type="Google" id="ProtNLM"/>
    </source>
</evidence>